<reference evidence="1" key="1">
    <citation type="submission" date="2020-10" db="EMBL/GenBank/DDBJ databases">
        <title>Chromosome-scale genome assembly of the Allis shad, Alosa alosa.</title>
        <authorList>
            <person name="Margot Z."/>
            <person name="Christophe K."/>
            <person name="Cabau C."/>
            <person name="Louis A."/>
            <person name="Berthelot C."/>
            <person name="Parey E."/>
            <person name="Roest Crollius H."/>
            <person name="Montfort J."/>
            <person name="Robinson-Rechavi M."/>
            <person name="Bucao C."/>
            <person name="Bouchez O."/>
            <person name="Gislard M."/>
            <person name="Lluch J."/>
            <person name="Milhes M."/>
            <person name="Lampietro C."/>
            <person name="Lopez Roques C."/>
            <person name="Donnadieu C."/>
            <person name="Braasch I."/>
            <person name="Desvignes T."/>
            <person name="Postlethwait J."/>
            <person name="Bobe J."/>
            <person name="Guiguen Y."/>
        </authorList>
    </citation>
    <scope>NUCLEOTIDE SEQUENCE</scope>
    <source>
        <strain evidence="1">M-15738</strain>
        <tissue evidence="1">Blood</tissue>
    </source>
</reference>
<sequence length="64" mass="7459">MSSTFITCISHSVSYFPIVWLTQSSFMEFTQFTMPSYLPTCCLKHFCSQPKCTQAILARWEHTK</sequence>
<comment type="caution">
    <text evidence="1">The sequence shown here is derived from an EMBL/GenBank/DDBJ whole genome shotgun (WGS) entry which is preliminary data.</text>
</comment>
<dbReference type="AlphaFoldDB" id="A0AAV6FV51"/>
<name>A0AAV6FV51_9TELE</name>
<keyword evidence="2" id="KW-1185">Reference proteome</keyword>
<protein>
    <submittedName>
        <fullName evidence="1">Uncharacterized protein</fullName>
    </submittedName>
</protein>
<dbReference type="EMBL" id="JADWDJ010000020">
    <property type="protein sequence ID" value="KAG5265070.1"/>
    <property type="molecule type" value="Genomic_DNA"/>
</dbReference>
<proteinExistence type="predicted"/>
<gene>
    <name evidence="1" type="ORF">AALO_G00261100</name>
</gene>
<dbReference type="Proteomes" id="UP000823561">
    <property type="component" value="Chromosome 20"/>
</dbReference>
<feature type="non-terminal residue" evidence="1">
    <location>
        <position position="64"/>
    </location>
</feature>
<evidence type="ECO:0000313" key="1">
    <source>
        <dbReference type="EMBL" id="KAG5265070.1"/>
    </source>
</evidence>
<organism evidence="1 2">
    <name type="scientific">Alosa alosa</name>
    <name type="common">allis shad</name>
    <dbReference type="NCBI Taxonomy" id="278164"/>
    <lineage>
        <taxon>Eukaryota</taxon>
        <taxon>Metazoa</taxon>
        <taxon>Chordata</taxon>
        <taxon>Craniata</taxon>
        <taxon>Vertebrata</taxon>
        <taxon>Euteleostomi</taxon>
        <taxon>Actinopterygii</taxon>
        <taxon>Neopterygii</taxon>
        <taxon>Teleostei</taxon>
        <taxon>Clupei</taxon>
        <taxon>Clupeiformes</taxon>
        <taxon>Clupeoidei</taxon>
        <taxon>Clupeidae</taxon>
        <taxon>Alosa</taxon>
    </lineage>
</organism>
<evidence type="ECO:0000313" key="2">
    <source>
        <dbReference type="Proteomes" id="UP000823561"/>
    </source>
</evidence>
<accession>A0AAV6FV51</accession>